<evidence type="ECO:0000313" key="4">
    <source>
        <dbReference type="EMBL" id="KAJ9590327.1"/>
    </source>
</evidence>
<keyword evidence="5" id="KW-1185">Reference proteome</keyword>
<reference evidence="4" key="2">
    <citation type="submission" date="2023-05" db="EMBL/GenBank/DDBJ databases">
        <authorList>
            <person name="Fouks B."/>
        </authorList>
    </citation>
    <scope>NUCLEOTIDE SEQUENCE</scope>
    <source>
        <strain evidence="4">Stay&amp;Tobe</strain>
        <tissue evidence="4">Testes</tissue>
    </source>
</reference>
<dbReference type="EMBL" id="JASPKZ010004340">
    <property type="protein sequence ID" value="KAJ9590327.1"/>
    <property type="molecule type" value="Genomic_DNA"/>
</dbReference>
<name>A0AAD8A212_DIPPU</name>
<protein>
    <recommendedName>
        <fullName evidence="3">Glucose-methanol-choline oxidoreductase N-terminal domain-containing protein</fullName>
    </recommendedName>
</protein>
<dbReference type="GO" id="GO:0016614">
    <property type="term" value="F:oxidoreductase activity, acting on CH-OH group of donors"/>
    <property type="evidence" value="ECO:0007669"/>
    <property type="project" value="InterPro"/>
</dbReference>
<dbReference type="PROSITE" id="PS00623">
    <property type="entry name" value="GMC_OXRED_1"/>
    <property type="match status" value="1"/>
</dbReference>
<dbReference type="Pfam" id="PF00732">
    <property type="entry name" value="GMC_oxred_N"/>
    <property type="match status" value="1"/>
</dbReference>
<proteinExistence type="inferred from homology"/>
<feature type="domain" description="Glucose-methanol-choline oxidoreductase N-terminal" evidence="3">
    <location>
        <begin position="59"/>
        <end position="82"/>
    </location>
</feature>
<dbReference type="Gene3D" id="3.30.560.10">
    <property type="entry name" value="Glucose Oxidase, domain 3"/>
    <property type="match status" value="1"/>
</dbReference>
<dbReference type="GO" id="GO:0050660">
    <property type="term" value="F:flavin adenine dinucleotide binding"/>
    <property type="evidence" value="ECO:0007669"/>
    <property type="project" value="InterPro"/>
</dbReference>
<accession>A0AAD8A212</accession>
<comment type="similarity">
    <text evidence="1 2">Belongs to the GMC oxidoreductase family.</text>
</comment>
<evidence type="ECO:0000256" key="1">
    <source>
        <dbReference type="ARBA" id="ARBA00010790"/>
    </source>
</evidence>
<organism evidence="4 5">
    <name type="scientific">Diploptera punctata</name>
    <name type="common">Pacific beetle cockroach</name>
    <dbReference type="NCBI Taxonomy" id="6984"/>
    <lineage>
        <taxon>Eukaryota</taxon>
        <taxon>Metazoa</taxon>
        <taxon>Ecdysozoa</taxon>
        <taxon>Arthropoda</taxon>
        <taxon>Hexapoda</taxon>
        <taxon>Insecta</taxon>
        <taxon>Pterygota</taxon>
        <taxon>Neoptera</taxon>
        <taxon>Polyneoptera</taxon>
        <taxon>Dictyoptera</taxon>
        <taxon>Blattodea</taxon>
        <taxon>Blaberoidea</taxon>
        <taxon>Blaberidae</taxon>
        <taxon>Diplopterinae</taxon>
        <taxon>Diploptera</taxon>
    </lineage>
</organism>
<dbReference type="AlphaFoldDB" id="A0AAD8A212"/>
<dbReference type="SUPFAM" id="SSF51905">
    <property type="entry name" value="FAD/NAD(P)-binding domain"/>
    <property type="match status" value="1"/>
</dbReference>
<dbReference type="InterPro" id="IPR000172">
    <property type="entry name" value="GMC_OxRdtase_N"/>
</dbReference>
<dbReference type="PANTHER" id="PTHR11552:SF217">
    <property type="entry name" value="GLUCOSE DEHYDROGENASE [FAD, QUINONE]"/>
    <property type="match status" value="1"/>
</dbReference>
<gene>
    <name evidence="4" type="ORF">L9F63_027831</name>
</gene>
<dbReference type="Proteomes" id="UP001233999">
    <property type="component" value="Unassembled WGS sequence"/>
</dbReference>
<evidence type="ECO:0000259" key="3">
    <source>
        <dbReference type="PROSITE" id="PS00623"/>
    </source>
</evidence>
<dbReference type="InterPro" id="IPR036188">
    <property type="entry name" value="FAD/NAD-bd_sf"/>
</dbReference>
<reference evidence="4" key="1">
    <citation type="journal article" date="2023" name="IScience">
        <title>Live-bearing cockroach genome reveals convergent evolutionary mechanisms linked to viviparity in insects and beyond.</title>
        <authorList>
            <person name="Fouks B."/>
            <person name="Harrison M.C."/>
            <person name="Mikhailova A.A."/>
            <person name="Marchal E."/>
            <person name="English S."/>
            <person name="Carruthers M."/>
            <person name="Jennings E.C."/>
            <person name="Chiamaka E.L."/>
            <person name="Frigard R.A."/>
            <person name="Pippel M."/>
            <person name="Attardo G.M."/>
            <person name="Benoit J.B."/>
            <person name="Bornberg-Bauer E."/>
            <person name="Tobe S.S."/>
        </authorList>
    </citation>
    <scope>NUCLEOTIDE SEQUENCE</scope>
    <source>
        <strain evidence="4">Stay&amp;Tobe</strain>
    </source>
</reference>
<sequence length="91" mass="10097">MHQWKVLLLEAGSDPPLTSDIPRFATSLVGSDIDWQYKTEPQDGICLGLENKQCKWPRGKVLGGTSTINYLAYVRGMKNDFDNWANAGNPG</sequence>
<keyword evidence="2" id="KW-0274">FAD</keyword>
<comment type="caution">
    <text evidence="4">The sequence shown here is derived from an EMBL/GenBank/DDBJ whole genome shotgun (WGS) entry which is preliminary data.</text>
</comment>
<evidence type="ECO:0000313" key="5">
    <source>
        <dbReference type="Proteomes" id="UP001233999"/>
    </source>
</evidence>
<dbReference type="Gene3D" id="3.50.50.60">
    <property type="entry name" value="FAD/NAD(P)-binding domain"/>
    <property type="match status" value="1"/>
</dbReference>
<dbReference type="InterPro" id="IPR012132">
    <property type="entry name" value="GMC_OxRdtase"/>
</dbReference>
<dbReference type="PANTHER" id="PTHR11552">
    <property type="entry name" value="GLUCOSE-METHANOL-CHOLINE GMC OXIDOREDUCTASE"/>
    <property type="match status" value="1"/>
</dbReference>
<evidence type="ECO:0000256" key="2">
    <source>
        <dbReference type="RuleBase" id="RU003968"/>
    </source>
</evidence>
<keyword evidence="2" id="KW-0285">Flavoprotein</keyword>